<feature type="region of interest" description="Disordered" evidence="1">
    <location>
        <begin position="1"/>
        <end position="35"/>
    </location>
</feature>
<evidence type="ECO:0000313" key="2">
    <source>
        <dbReference type="EMBL" id="JAH52576.1"/>
    </source>
</evidence>
<reference evidence="2" key="1">
    <citation type="submission" date="2014-11" db="EMBL/GenBank/DDBJ databases">
        <authorList>
            <person name="Amaro Gonzalez C."/>
        </authorList>
    </citation>
    <scope>NUCLEOTIDE SEQUENCE</scope>
</reference>
<dbReference type="EMBL" id="GBXM01056001">
    <property type="protein sequence ID" value="JAH52576.1"/>
    <property type="molecule type" value="Transcribed_RNA"/>
</dbReference>
<feature type="compositionally biased region" description="Polar residues" evidence="1">
    <location>
        <begin position="1"/>
        <end position="12"/>
    </location>
</feature>
<proteinExistence type="predicted"/>
<reference evidence="2" key="2">
    <citation type="journal article" date="2015" name="Fish Shellfish Immunol.">
        <title>Early steps in the European eel (Anguilla anguilla)-Vibrio vulnificus interaction in the gills: Role of the RtxA13 toxin.</title>
        <authorList>
            <person name="Callol A."/>
            <person name="Pajuelo D."/>
            <person name="Ebbesson L."/>
            <person name="Teles M."/>
            <person name="MacKenzie S."/>
            <person name="Amaro C."/>
        </authorList>
    </citation>
    <scope>NUCLEOTIDE SEQUENCE</scope>
</reference>
<dbReference type="AlphaFoldDB" id="A0A0E9TG54"/>
<protein>
    <submittedName>
        <fullName evidence="2">Uncharacterized protein</fullName>
    </submittedName>
</protein>
<name>A0A0E9TG54_ANGAN</name>
<sequence length="35" mass="4118">MSLSDLHTPSFHQETDKQAMEKGITTRRQQHSIMF</sequence>
<evidence type="ECO:0000256" key="1">
    <source>
        <dbReference type="SAM" id="MobiDB-lite"/>
    </source>
</evidence>
<accession>A0A0E9TG54</accession>
<organism evidence="2">
    <name type="scientific">Anguilla anguilla</name>
    <name type="common">European freshwater eel</name>
    <name type="synonym">Muraena anguilla</name>
    <dbReference type="NCBI Taxonomy" id="7936"/>
    <lineage>
        <taxon>Eukaryota</taxon>
        <taxon>Metazoa</taxon>
        <taxon>Chordata</taxon>
        <taxon>Craniata</taxon>
        <taxon>Vertebrata</taxon>
        <taxon>Euteleostomi</taxon>
        <taxon>Actinopterygii</taxon>
        <taxon>Neopterygii</taxon>
        <taxon>Teleostei</taxon>
        <taxon>Anguilliformes</taxon>
        <taxon>Anguillidae</taxon>
        <taxon>Anguilla</taxon>
    </lineage>
</organism>